<sequence length="532" mass="61422">MKFHAVSKQIAYHLLTSLLFFSNLSVWSLPHPERKPTTDFRKKRSVFPLCFLPYNWISGQDLEVFHVWNTDADHFEPKLSKRGKGQQSFQYEPYYPYNPQQVYPPYQPYNEVDDDLRGDYCNRRGPLKCCPQRDDTCSVPILGTLCYCDLFCNRTNSEDCCPDFEEVCLGRRVQPPEQIVRPQCLHQGRYYNLGYTLHINCNKCICRVHGNAKFEFDCEQNVCLVRPELISGINDAHQGWKSSNYTFFWGKTLEDGIQYRLGTHKPTRPTMEMNEIHPITNGPLPQNFDSRQKWRNLITPVRDQGDCGSSWAFSTAALASDRLAIESLGQEKKELSPQHLLSCQRRGQRGCKGGHLDRAWYFMRKKGITTTKCFPYLGKADVTCPFNNGNSAGKVRCPTGTEDEVYLSTPPYRVGPKEEEIMRELYFNGPVQATFRVHSDFFLYKSGVYHHIESLVAGLPQAFRQQDFHSIRILGWGTDVVDGKSIKYWLCANSWGEEWGENGYFRIVRGQDECNIEMFVVGVWAHTETNGF</sequence>
<dbReference type="InterPro" id="IPR013128">
    <property type="entry name" value="Peptidase_C1A"/>
</dbReference>
<dbReference type="PANTHER" id="PTHR12411">
    <property type="entry name" value="CYSTEINE PROTEASE FAMILY C1-RELATED"/>
    <property type="match status" value="1"/>
</dbReference>
<feature type="signal peptide" evidence="3">
    <location>
        <begin position="1"/>
        <end position="28"/>
    </location>
</feature>
<reference evidence="5" key="1">
    <citation type="journal article" date="2020" name="bioRxiv">
        <title>Chromosome-level reference genome of the European wasp spider Argiope bruennichi: a resource for studies on range expansion and evolutionary adaptation.</title>
        <authorList>
            <person name="Sheffer M.M."/>
            <person name="Hoppe A."/>
            <person name="Krehenwinkel H."/>
            <person name="Uhl G."/>
            <person name="Kuss A.W."/>
            <person name="Jensen L."/>
            <person name="Jensen C."/>
            <person name="Gillespie R.G."/>
            <person name="Hoff K.J."/>
            <person name="Prost S."/>
        </authorList>
    </citation>
    <scope>NUCLEOTIDE SEQUENCE</scope>
</reference>
<dbReference type="Proteomes" id="UP000807504">
    <property type="component" value="Unassembled WGS sequence"/>
</dbReference>
<dbReference type="InterPro" id="IPR038765">
    <property type="entry name" value="Papain-like_cys_pep_sf"/>
</dbReference>
<dbReference type="GO" id="GO:0006508">
    <property type="term" value="P:proteolysis"/>
    <property type="evidence" value="ECO:0007669"/>
    <property type="project" value="InterPro"/>
</dbReference>
<dbReference type="SMART" id="SM00645">
    <property type="entry name" value="Pept_C1"/>
    <property type="match status" value="1"/>
</dbReference>
<proteinExistence type="inferred from homology"/>
<feature type="domain" description="SMB" evidence="4">
    <location>
        <begin position="126"/>
        <end position="173"/>
    </location>
</feature>
<dbReference type="Gene3D" id="3.90.70.10">
    <property type="entry name" value="Cysteine proteinases"/>
    <property type="match status" value="1"/>
</dbReference>
<dbReference type="CDD" id="cd02620">
    <property type="entry name" value="Peptidase_C1A_CathepsinB"/>
    <property type="match status" value="1"/>
</dbReference>
<name>A0A8T0F2Q7_ARGBR</name>
<dbReference type="SUPFAM" id="SSF54001">
    <property type="entry name" value="Cysteine proteinases"/>
    <property type="match status" value="1"/>
</dbReference>
<protein>
    <submittedName>
        <fullName evidence="5">Tubulointerstitial nephritis antigen-like</fullName>
    </submittedName>
</protein>
<evidence type="ECO:0000313" key="5">
    <source>
        <dbReference type="EMBL" id="KAF8783239.1"/>
    </source>
</evidence>
<keyword evidence="2" id="KW-1015">Disulfide bond</keyword>
<comment type="caution">
    <text evidence="5">The sequence shown here is derived from an EMBL/GenBank/DDBJ whole genome shotgun (WGS) entry which is preliminary data.</text>
</comment>
<keyword evidence="6" id="KW-1185">Reference proteome</keyword>
<keyword evidence="3" id="KW-0732">Signal</keyword>
<organism evidence="5 6">
    <name type="scientific">Argiope bruennichi</name>
    <name type="common">Wasp spider</name>
    <name type="synonym">Aranea bruennichi</name>
    <dbReference type="NCBI Taxonomy" id="94029"/>
    <lineage>
        <taxon>Eukaryota</taxon>
        <taxon>Metazoa</taxon>
        <taxon>Ecdysozoa</taxon>
        <taxon>Arthropoda</taxon>
        <taxon>Chelicerata</taxon>
        <taxon>Arachnida</taxon>
        <taxon>Araneae</taxon>
        <taxon>Araneomorphae</taxon>
        <taxon>Entelegynae</taxon>
        <taxon>Araneoidea</taxon>
        <taxon>Araneidae</taxon>
        <taxon>Argiope</taxon>
    </lineage>
</organism>
<dbReference type="Pfam" id="PF00112">
    <property type="entry name" value="Peptidase_C1"/>
    <property type="match status" value="1"/>
</dbReference>
<dbReference type="InterPro" id="IPR001212">
    <property type="entry name" value="Somatomedin_B_dom"/>
</dbReference>
<dbReference type="InterPro" id="IPR000668">
    <property type="entry name" value="Peptidase_C1A_C"/>
</dbReference>
<dbReference type="PRINTS" id="PR00705">
    <property type="entry name" value="PAPAIN"/>
</dbReference>
<evidence type="ECO:0000256" key="3">
    <source>
        <dbReference type="SAM" id="SignalP"/>
    </source>
</evidence>
<evidence type="ECO:0000259" key="4">
    <source>
        <dbReference type="PROSITE" id="PS50958"/>
    </source>
</evidence>
<dbReference type="PROSITE" id="PS00640">
    <property type="entry name" value="THIOL_PROTEASE_ASN"/>
    <property type="match status" value="1"/>
</dbReference>
<feature type="chain" id="PRO_5035814686" evidence="3">
    <location>
        <begin position="29"/>
        <end position="532"/>
    </location>
</feature>
<dbReference type="AlphaFoldDB" id="A0A8T0F2Q7"/>
<dbReference type="GO" id="GO:0008234">
    <property type="term" value="F:cysteine-type peptidase activity"/>
    <property type="evidence" value="ECO:0007669"/>
    <property type="project" value="InterPro"/>
</dbReference>
<dbReference type="InterPro" id="IPR025661">
    <property type="entry name" value="Pept_asp_AS"/>
</dbReference>
<evidence type="ECO:0000256" key="2">
    <source>
        <dbReference type="ARBA" id="ARBA00023157"/>
    </source>
</evidence>
<comment type="similarity">
    <text evidence="1">Belongs to the peptidase C1 family.</text>
</comment>
<evidence type="ECO:0000256" key="1">
    <source>
        <dbReference type="ARBA" id="ARBA00008455"/>
    </source>
</evidence>
<dbReference type="EMBL" id="JABXBU010001863">
    <property type="protein sequence ID" value="KAF8783239.1"/>
    <property type="molecule type" value="Genomic_DNA"/>
</dbReference>
<reference evidence="5" key="2">
    <citation type="submission" date="2020-06" db="EMBL/GenBank/DDBJ databases">
        <authorList>
            <person name="Sheffer M."/>
        </authorList>
    </citation>
    <scope>NUCLEOTIDE SEQUENCE</scope>
</reference>
<dbReference type="PROSITE" id="PS50958">
    <property type="entry name" value="SMB_2"/>
    <property type="match status" value="1"/>
</dbReference>
<gene>
    <name evidence="5" type="ORF">HNY73_013431</name>
</gene>
<evidence type="ECO:0000313" key="6">
    <source>
        <dbReference type="Proteomes" id="UP000807504"/>
    </source>
</evidence>
<accession>A0A8T0F2Q7</accession>